<reference evidence="8" key="1">
    <citation type="journal article" date="2014" name="Int. J. Syst. Evol. Microbiol.">
        <title>Complete genome sequence of Corynebacterium casei LMG S-19264T (=DSM 44701T), isolated from a smear-ripened cheese.</title>
        <authorList>
            <consortium name="US DOE Joint Genome Institute (JGI-PGF)"/>
            <person name="Walter F."/>
            <person name="Albersmeier A."/>
            <person name="Kalinowski J."/>
            <person name="Ruckert C."/>
        </authorList>
    </citation>
    <scope>NUCLEOTIDE SEQUENCE</scope>
    <source>
        <strain evidence="8">CGMCC 1.14984</strain>
    </source>
</reference>
<evidence type="ECO:0000313" key="8">
    <source>
        <dbReference type="EMBL" id="GGH97121.1"/>
    </source>
</evidence>
<dbReference type="PROSITE" id="PS00211">
    <property type="entry name" value="ABC_TRANSPORTER_1"/>
    <property type="match status" value="1"/>
</dbReference>
<reference evidence="8" key="2">
    <citation type="submission" date="2020-09" db="EMBL/GenBank/DDBJ databases">
        <authorList>
            <person name="Sun Q."/>
            <person name="Zhou Y."/>
        </authorList>
    </citation>
    <scope>NUCLEOTIDE SEQUENCE</scope>
    <source>
        <strain evidence="8">CGMCC 1.14984</strain>
    </source>
</reference>
<gene>
    <name evidence="8" type="primary">ccmA</name>
    <name evidence="8" type="ORF">GCM10011355_17570</name>
</gene>
<evidence type="ECO:0000256" key="3">
    <source>
        <dbReference type="ARBA" id="ARBA00022748"/>
    </source>
</evidence>
<dbReference type="NCBIfam" id="TIGR01189">
    <property type="entry name" value="ccmA"/>
    <property type="match status" value="1"/>
</dbReference>
<keyword evidence="3" id="KW-0201">Cytochrome c-type biogenesis</keyword>
<dbReference type="GO" id="GO:0017004">
    <property type="term" value="P:cytochrome complex assembly"/>
    <property type="evidence" value="ECO:0007669"/>
    <property type="project" value="UniProtKB-KW"/>
</dbReference>
<keyword evidence="4 8" id="KW-0067">ATP-binding</keyword>
<evidence type="ECO:0000313" key="9">
    <source>
        <dbReference type="Proteomes" id="UP000621856"/>
    </source>
</evidence>
<dbReference type="Gene3D" id="3.40.50.300">
    <property type="entry name" value="P-loop containing nucleotide triphosphate hydrolases"/>
    <property type="match status" value="1"/>
</dbReference>
<evidence type="ECO:0000256" key="1">
    <source>
        <dbReference type="ARBA" id="ARBA00022448"/>
    </source>
</evidence>
<dbReference type="InterPro" id="IPR017871">
    <property type="entry name" value="ABC_transporter-like_CS"/>
</dbReference>
<accession>A0A8J3A1Z8</accession>
<dbReference type="SMART" id="SM00382">
    <property type="entry name" value="AAA"/>
    <property type="match status" value="1"/>
</dbReference>
<dbReference type="InterPro" id="IPR027417">
    <property type="entry name" value="P-loop_NTPase"/>
</dbReference>
<dbReference type="EMBL" id="BMGZ01000002">
    <property type="protein sequence ID" value="GGH97121.1"/>
    <property type="molecule type" value="Genomic_DNA"/>
</dbReference>
<keyword evidence="6" id="KW-0472">Membrane</keyword>
<dbReference type="Pfam" id="PF00005">
    <property type="entry name" value="ABC_tran"/>
    <property type="match status" value="1"/>
</dbReference>
<dbReference type="InterPro" id="IPR003439">
    <property type="entry name" value="ABC_transporter-like_ATP-bd"/>
</dbReference>
<keyword evidence="1" id="KW-0813">Transport</keyword>
<evidence type="ECO:0000256" key="5">
    <source>
        <dbReference type="ARBA" id="ARBA00022967"/>
    </source>
</evidence>
<dbReference type="PROSITE" id="PS50893">
    <property type="entry name" value="ABC_TRANSPORTER_2"/>
    <property type="match status" value="1"/>
</dbReference>
<dbReference type="InterPro" id="IPR003593">
    <property type="entry name" value="AAA+_ATPase"/>
</dbReference>
<evidence type="ECO:0000256" key="2">
    <source>
        <dbReference type="ARBA" id="ARBA00022741"/>
    </source>
</evidence>
<dbReference type="GO" id="GO:0016887">
    <property type="term" value="F:ATP hydrolysis activity"/>
    <property type="evidence" value="ECO:0007669"/>
    <property type="project" value="InterPro"/>
</dbReference>
<dbReference type="InterPro" id="IPR005895">
    <property type="entry name" value="ABC_transptr_haem_export_CcmA"/>
</dbReference>
<name>A0A8J3A1Z8_9PROT</name>
<dbReference type="Proteomes" id="UP000621856">
    <property type="component" value="Unassembled WGS sequence"/>
</dbReference>
<dbReference type="AlphaFoldDB" id="A0A8J3A1Z8"/>
<protein>
    <submittedName>
        <fullName evidence="8">Cytochrome c biogenesis ATP-binding export protein CcmA</fullName>
    </submittedName>
</protein>
<dbReference type="PANTHER" id="PTHR43499:SF1">
    <property type="entry name" value="ABC TRANSPORTER I FAMILY MEMBER 1"/>
    <property type="match status" value="1"/>
</dbReference>
<dbReference type="GO" id="GO:0005524">
    <property type="term" value="F:ATP binding"/>
    <property type="evidence" value="ECO:0007669"/>
    <property type="project" value="UniProtKB-KW"/>
</dbReference>
<evidence type="ECO:0000256" key="4">
    <source>
        <dbReference type="ARBA" id="ARBA00022840"/>
    </source>
</evidence>
<proteinExistence type="predicted"/>
<keyword evidence="5" id="KW-1278">Translocase</keyword>
<evidence type="ECO:0000259" key="7">
    <source>
        <dbReference type="PROSITE" id="PS50893"/>
    </source>
</evidence>
<keyword evidence="2" id="KW-0547">Nucleotide-binding</keyword>
<feature type="domain" description="ABC transporter" evidence="7">
    <location>
        <begin position="9"/>
        <end position="213"/>
    </location>
</feature>
<dbReference type="SUPFAM" id="SSF52540">
    <property type="entry name" value="P-loop containing nucleoside triphosphate hydrolases"/>
    <property type="match status" value="1"/>
</dbReference>
<organism evidence="8 9">
    <name type="scientific">Aquisalinus luteolus</name>
    <dbReference type="NCBI Taxonomy" id="1566827"/>
    <lineage>
        <taxon>Bacteria</taxon>
        <taxon>Pseudomonadati</taxon>
        <taxon>Pseudomonadota</taxon>
        <taxon>Alphaproteobacteria</taxon>
        <taxon>Parvularculales</taxon>
        <taxon>Parvularculaceae</taxon>
        <taxon>Aquisalinus</taxon>
    </lineage>
</organism>
<evidence type="ECO:0000256" key="6">
    <source>
        <dbReference type="ARBA" id="ARBA00023136"/>
    </source>
</evidence>
<comment type="caution">
    <text evidence="8">The sequence shown here is derived from an EMBL/GenBank/DDBJ whole genome shotgun (WGS) entry which is preliminary data.</text>
</comment>
<dbReference type="PANTHER" id="PTHR43499">
    <property type="entry name" value="ABC TRANSPORTER I FAMILY MEMBER 1"/>
    <property type="match status" value="1"/>
</dbReference>
<sequence length="213" mass="22149">MSMEHSVTLSLDNVSVARGGADVVAGVSITLSAGDALMLTGPNGSGKTSLLRAIAGFARFDGMIAFADGRDARDRQEAIATHVHYLGHESGVNRRADALANLSFWRALLGNPAPTAGLAPEAALNAVGLENGPVWKFSAGQQQRLAIARLLVVPRAVWLLDEPVTALDAAGRDMLVAICQNHRAQGGIIISSSHGLFPLAGVITLSLQRAEAA</sequence>
<dbReference type="GO" id="GO:0022857">
    <property type="term" value="F:transmembrane transporter activity"/>
    <property type="evidence" value="ECO:0007669"/>
    <property type="project" value="InterPro"/>
</dbReference>